<keyword evidence="3" id="KW-1185">Reference proteome</keyword>
<accession>A0AA89ACQ7</accession>
<evidence type="ECO:0000313" key="3">
    <source>
        <dbReference type="Proteomes" id="UP001188597"/>
    </source>
</evidence>
<dbReference type="Pfam" id="PF07727">
    <property type="entry name" value="RVT_2"/>
    <property type="match status" value="1"/>
</dbReference>
<gene>
    <name evidence="2" type="ORF">RJ639_024115</name>
</gene>
<feature type="domain" description="Reverse transcriptase Ty1/copia-type" evidence="1">
    <location>
        <begin position="106"/>
        <end position="159"/>
    </location>
</feature>
<evidence type="ECO:0000259" key="1">
    <source>
        <dbReference type="Pfam" id="PF07727"/>
    </source>
</evidence>
<comment type="caution">
    <text evidence="2">The sequence shown here is derived from an EMBL/GenBank/DDBJ whole genome shotgun (WGS) entry which is preliminary data.</text>
</comment>
<dbReference type="AlphaFoldDB" id="A0AA89ACQ7"/>
<name>A0AA89ACQ7_9ASTE</name>
<evidence type="ECO:0000313" key="2">
    <source>
        <dbReference type="EMBL" id="KAK2998305.1"/>
    </source>
</evidence>
<organism evidence="2 3">
    <name type="scientific">Escallonia herrerae</name>
    <dbReference type="NCBI Taxonomy" id="1293975"/>
    <lineage>
        <taxon>Eukaryota</taxon>
        <taxon>Viridiplantae</taxon>
        <taxon>Streptophyta</taxon>
        <taxon>Embryophyta</taxon>
        <taxon>Tracheophyta</taxon>
        <taxon>Spermatophyta</taxon>
        <taxon>Magnoliopsida</taxon>
        <taxon>eudicotyledons</taxon>
        <taxon>Gunneridae</taxon>
        <taxon>Pentapetalae</taxon>
        <taxon>asterids</taxon>
        <taxon>campanulids</taxon>
        <taxon>Escalloniales</taxon>
        <taxon>Escalloniaceae</taxon>
        <taxon>Escallonia</taxon>
    </lineage>
</organism>
<proteinExistence type="predicted"/>
<protein>
    <recommendedName>
        <fullName evidence="1">Reverse transcriptase Ty1/copia-type domain-containing protein</fullName>
    </recommendedName>
</protein>
<dbReference type="InterPro" id="IPR013103">
    <property type="entry name" value="RVT_2"/>
</dbReference>
<dbReference type="EMBL" id="JAVXUP010003716">
    <property type="protein sequence ID" value="KAK2998305.1"/>
    <property type="molecule type" value="Genomic_DNA"/>
</dbReference>
<sequence>MALTDDFESIHASLLHRSPFPTLEAAISDLLYEETRLGSLKSQRTDAVLAIFASRLSKGIFQILVRSGANIVMSPLCELGLDLHFTSSGCSVHDPRTGQILGIGRKNFLMKELGVLSYFLGLEISSSVDGYTLSQAKYASDLLSRVRLTDSKTAPTPLEPNFKLAPFDGSPLPDVTLY</sequence>
<dbReference type="Proteomes" id="UP001188597">
    <property type="component" value="Unassembled WGS sequence"/>
</dbReference>
<reference evidence="2" key="1">
    <citation type="submission" date="2022-12" db="EMBL/GenBank/DDBJ databases">
        <title>Draft genome assemblies for two species of Escallonia (Escalloniales).</title>
        <authorList>
            <person name="Chanderbali A."/>
            <person name="Dervinis C."/>
            <person name="Anghel I."/>
            <person name="Soltis D."/>
            <person name="Soltis P."/>
            <person name="Zapata F."/>
        </authorList>
    </citation>
    <scope>NUCLEOTIDE SEQUENCE</scope>
    <source>
        <strain evidence="2">UCBG64.0493</strain>
        <tissue evidence="2">Leaf</tissue>
    </source>
</reference>